<organism evidence="3 4">
    <name type="scientific">Candidatus Pelagibacter giovannonii</name>
    <dbReference type="NCBI Taxonomy" id="2563896"/>
    <lineage>
        <taxon>Bacteria</taxon>
        <taxon>Pseudomonadati</taxon>
        <taxon>Pseudomonadota</taxon>
        <taxon>Alphaproteobacteria</taxon>
        <taxon>Candidatus Pelagibacterales</taxon>
        <taxon>Candidatus Pelagibacteraceae</taxon>
        <taxon>Candidatus Pelagibacter</taxon>
    </lineage>
</organism>
<reference evidence="3 4" key="1">
    <citation type="journal article" date="2020" name="Nat. Microbiol.">
        <title>Lysogenic host-virus interactions in SAR11 marine bacteria.</title>
        <authorList>
            <person name="Morris R.M."/>
            <person name="Cain K.R."/>
            <person name="Hvorecny K.L."/>
            <person name="Kollman J.M."/>
        </authorList>
    </citation>
    <scope>NUCLEOTIDE SEQUENCE [LARGE SCALE GENOMIC DNA]</scope>
    <source>
        <strain evidence="3 4">NP1</strain>
    </source>
</reference>
<evidence type="ECO:0000313" key="3">
    <source>
        <dbReference type="EMBL" id="QIZ20504.1"/>
    </source>
</evidence>
<protein>
    <submittedName>
        <fullName evidence="3">Tripartite tricarboxylate transporter substrate binding protein</fullName>
    </submittedName>
</protein>
<sequence length="316" mass="34257">MKLKSYISKFLAALSLIIISISGANAGVTNIIPFGPGGESDVTARMQQPYYKDIYKEDIVVQYKPGGGGSVGWSSLNSERSDGSVIMGVNLPHIIMQPIAKGEKAGYKTEDVNVFAFFHYTPDAILVEASSPYKTLEELMNFAKQNPGQLTFSGSGTYSANHLLTISLNKKAKVKTTYVPFKGTGAAVQALLGKVVVAEAGYSTVAAKQGSKVRMLAVASKERLPAFPDVPTFKELGYNIVSGAYRGYALPKLASKATVKEWSDRIMKINSDPAFIKQMEDNAFVVVNIGHKKIKKFMKDQQKANEAIAKELGLIK</sequence>
<dbReference type="InterPro" id="IPR042100">
    <property type="entry name" value="Bug_dom1"/>
</dbReference>
<dbReference type="KEGG" id="peg:E5R92_01730"/>
<dbReference type="CDD" id="cd07012">
    <property type="entry name" value="PBP2_Bug_TTT"/>
    <property type="match status" value="1"/>
</dbReference>
<evidence type="ECO:0000256" key="1">
    <source>
        <dbReference type="ARBA" id="ARBA00006987"/>
    </source>
</evidence>
<feature type="signal peptide" evidence="2">
    <location>
        <begin position="1"/>
        <end position="26"/>
    </location>
</feature>
<evidence type="ECO:0000313" key="4">
    <source>
        <dbReference type="Proteomes" id="UP000501094"/>
    </source>
</evidence>
<dbReference type="AlphaFoldDB" id="A0A6H1Q107"/>
<dbReference type="SUPFAM" id="SSF53850">
    <property type="entry name" value="Periplasmic binding protein-like II"/>
    <property type="match status" value="1"/>
</dbReference>
<dbReference type="EMBL" id="CP038852">
    <property type="protein sequence ID" value="QIZ20504.1"/>
    <property type="molecule type" value="Genomic_DNA"/>
</dbReference>
<comment type="similarity">
    <text evidence="1">Belongs to the UPF0065 (bug) family.</text>
</comment>
<keyword evidence="2" id="KW-0732">Signal</keyword>
<dbReference type="Gene3D" id="3.40.190.10">
    <property type="entry name" value="Periplasmic binding protein-like II"/>
    <property type="match status" value="1"/>
</dbReference>
<keyword evidence="4" id="KW-1185">Reference proteome</keyword>
<dbReference type="InterPro" id="IPR005064">
    <property type="entry name" value="BUG"/>
</dbReference>
<gene>
    <name evidence="3" type="ORF">E5R92_01730</name>
</gene>
<dbReference type="Gene3D" id="3.40.190.150">
    <property type="entry name" value="Bordetella uptake gene, domain 1"/>
    <property type="match status" value="1"/>
</dbReference>
<feature type="chain" id="PRO_5026315789" evidence="2">
    <location>
        <begin position="27"/>
        <end position="316"/>
    </location>
</feature>
<accession>A0A6H1Q107</accession>
<dbReference type="Proteomes" id="UP000501094">
    <property type="component" value="Chromosome"/>
</dbReference>
<proteinExistence type="inferred from homology"/>
<dbReference type="PANTHER" id="PTHR42928">
    <property type="entry name" value="TRICARBOXYLATE-BINDING PROTEIN"/>
    <property type="match status" value="1"/>
</dbReference>
<dbReference type="RefSeq" id="WP_168606397.1">
    <property type="nucleotide sequence ID" value="NZ_CP038852.1"/>
</dbReference>
<name>A0A6H1Q107_9PROT</name>
<evidence type="ECO:0000256" key="2">
    <source>
        <dbReference type="SAM" id="SignalP"/>
    </source>
</evidence>
<dbReference type="PANTHER" id="PTHR42928:SF5">
    <property type="entry name" value="BLR1237 PROTEIN"/>
    <property type="match status" value="1"/>
</dbReference>
<dbReference type="PIRSF" id="PIRSF017082">
    <property type="entry name" value="YflP"/>
    <property type="match status" value="1"/>
</dbReference>
<dbReference type="Pfam" id="PF03401">
    <property type="entry name" value="TctC"/>
    <property type="match status" value="1"/>
</dbReference>